<dbReference type="GO" id="GO:0032259">
    <property type="term" value="P:methylation"/>
    <property type="evidence" value="ECO:0007669"/>
    <property type="project" value="UniProtKB-KW"/>
</dbReference>
<dbReference type="PIRSF" id="PIRSF036758">
    <property type="entry name" value="Aden_M_ParB"/>
    <property type="match status" value="1"/>
</dbReference>
<comment type="caution">
    <text evidence="5">The sequence shown here is derived from an EMBL/GenBank/DDBJ whole genome shotgun (WGS) entry which is preliminary data.</text>
</comment>
<protein>
    <recommendedName>
        <fullName evidence="3">Methyltransferase</fullName>
        <ecNumber evidence="3">2.1.1.-</ecNumber>
    </recommendedName>
</protein>
<dbReference type="Gene3D" id="3.40.50.150">
    <property type="entry name" value="Vaccinia Virus protein VP39"/>
    <property type="match status" value="1"/>
</dbReference>
<dbReference type="InterPro" id="IPR036086">
    <property type="entry name" value="ParB/Sulfiredoxin_sf"/>
</dbReference>
<comment type="similarity">
    <text evidence="3">Belongs to the N(4)/N(6)-methyltransferase family.</text>
</comment>
<dbReference type="GO" id="GO:0008170">
    <property type="term" value="F:N-methyltransferase activity"/>
    <property type="evidence" value="ECO:0007669"/>
    <property type="project" value="InterPro"/>
</dbReference>
<proteinExistence type="inferred from homology"/>
<evidence type="ECO:0000313" key="5">
    <source>
        <dbReference type="EMBL" id="KKS47233.1"/>
    </source>
</evidence>
<dbReference type="PRINTS" id="PR00508">
    <property type="entry name" value="S21N4MTFRASE"/>
</dbReference>
<evidence type="ECO:0000313" key="6">
    <source>
        <dbReference type="Proteomes" id="UP000034036"/>
    </source>
</evidence>
<evidence type="ECO:0000259" key="4">
    <source>
        <dbReference type="Pfam" id="PF01555"/>
    </source>
</evidence>
<dbReference type="Gene3D" id="3.90.1530.10">
    <property type="entry name" value="Conserved hypothetical protein from pyrococcus furiosus pfu- 392566-001, ParB domain"/>
    <property type="match status" value="1"/>
</dbReference>
<dbReference type="SUPFAM" id="SSF53335">
    <property type="entry name" value="S-adenosyl-L-methionine-dependent methyltransferases"/>
    <property type="match status" value="1"/>
</dbReference>
<evidence type="ECO:0000256" key="1">
    <source>
        <dbReference type="ARBA" id="ARBA00022603"/>
    </source>
</evidence>
<organism evidence="5 6">
    <name type="scientific">Candidatus Giovannonibacteria bacterium GW2011_GWF2_42_19</name>
    <dbReference type="NCBI Taxonomy" id="1618659"/>
    <lineage>
        <taxon>Bacteria</taxon>
        <taxon>Candidatus Giovannoniibacteriota</taxon>
    </lineage>
</organism>
<dbReference type="AlphaFoldDB" id="A0A0G1CC70"/>
<name>A0A0G1CC70_9BACT</name>
<keyword evidence="2" id="KW-0808">Transferase</keyword>
<dbReference type="InterPro" id="IPR015840">
    <property type="entry name" value="DNA_MeTrfase_ParB"/>
</dbReference>
<dbReference type="STRING" id="1618659.UV11_C0018G0004"/>
<dbReference type="EC" id="2.1.1.-" evidence="3"/>
<dbReference type="InterPro" id="IPR001091">
    <property type="entry name" value="RM_Methyltransferase"/>
</dbReference>
<gene>
    <name evidence="5" type="ORF">UV11_C0018G0004</name>
</gene>
<dbReference type="Pfam" id="PF01555">
    <property type="entry name" value="N6_N4_Mtase"/>
    <property type="match status" value="1"/>
</dbReference>
<dbReference type="SUPFAM" id="SSF110849">
    <property type="entry name" value="ParB/Sulfiredoxin"/>
    <property type="match status" value="1"/>
</dbReference>
<dbReference type="InterPro" id="IPR002941">
    <property type="entry name" value="DNA_methylase_N4/N6"/>
</dbReference>
<evidence type="ECO:0000256" key="3">
    <source>
        <dbReference type="RuleBase" id="RU362026"/>
    </source>
</evidence>
<feature type="domain" description="DNA methylase N-4/N-6" evidence="4">
    <location>
        <begin position="189"/>
        <end position="408"/>
    </location>
</feature>
<accession>A0A0G1CC70</accession>
<dbReference type="EMBL" id="LCDF01000018">
    <property type="protein sequence ID" value="KKS47233.1"/>
    <property type="molecule type" value="Genomic_DNA"/>
</dbReference>
<keyword evidence="1 5" id="KW-0489">Methyltransferase</keyword>
<sequence length="422" mass="48466">MQKLIWQTEKRTVNDLLPYSKNPRSISDKQMADLKKSLRKFNLVEIPAIDLDDKIIAGHQRVRALQLLGRGEELIEVRIPNRKLTQQEYDQYLITSNAVGGDWDFEKLKSFDLDMLLNIGFDKNELLNIWNEQLEVDGDDFDVEKELAKIKKPKTKLGDLVQLGSHRLICGDSTDSSVLKRLFGKDRASMIYSDPVYNIQINYNKGIGGKQQYGGNVNDSRSYDEYKAFLKMSLECALVVSEPNLHVFYWSDQIYIGLIQELYRELGIENKRVCLWIKNSQNPVPSVAFNKCYEPCTYGIRGKPYITQNIKNLNEVMNKEITTGNNLLEETLDHLDVWTVKRLSSKDYQHATSKPPKLHDKAIRRCTRPGDIILDSFSGSASTMIAAEQLKRRVYAVELEPIYCDLAIKRYEALTGNKAKLL</sequence>
<reference evidence="5 6" key="1">
    <citation type="journal article" date="2015" name="Nature">
        <title>rRNA introns, odd ribosomes, and small enigmatic genomes across a large radiation of phyla.</title>
        <authorList>
            <person name="Brown C.T."/>
            <person name="Hug L.A."/>
            <person name="Thomas B.C."/>
            <person name="Sharon I."/>
            <person name="Castelle C.J."/>
            <person name="Singh A."/>
            <person name="Wilkins M.J."/>
            <person name="Williams K.H."/>
            <person name="Banfield J.F."/>
        </authorList>
    </citation>
    <scope>NUCLEOTIDE SEQUENCE [LARGE SCALE GENOMIC DNA]</scope>
</reference>
<dbReference type="InterPro" id="IPR029063">
    <property type="entry name" value="SAM-dependent_MTases_sf"/>
</dbReference>
<dbReference type="Proteomes" id="UP000034036">
    <property type="component" value="Unassembled WGS sequence"/>
</dbReference>
<evidence type="ECO:0000256" key="2">
    <source>
        <dbReference type="ARBA" id="ARBA00022679"/>
    </source>
</evidence>
<dbReference type="GO" id="GO:0003677">
    <property type="term" value="F:DNA binding"/>
    <property type="evidence" value="ECO:0007669"/>
    <property type="project" value="InterPro"/>
</dbReference>